<sequence length="244" mass="28584">MRGILFFGWVEMVTVSHNDNLTIYLFRICFFVSLNFTIKISIFDFNKLETMNKPLKIFLFLLLPLFSLHAQNKITDYLNVPGPIIIGSKVYNLTWSSHPNENYFKQEYLSSNENIEKYNTLVLVEFVRGNFDIKDVINQKVTELEEMKKANPLVNYQIYENNGEYILDFLVSENSKDGKEVTVAERNIYRYKLVTENNKGILLFAVSERGYKENMNAFFTNFKNNSTQWIEAVGTYPLPNIKIK</sequence>
<keyword evidence="1" id="KW-1133">Transmembrane helix</keyword>
<gene>
    <name evidence="2" type="ORF">BCF58_1594</name>
</gene>
<evidence type="ECO:0000313" key="2">
    <source>
        <dbReference type="EMBL" id="RKS97467.1"/>
    </source>
</evidence>
<accession>A0A495SBD1</accession>
<proteinExistence type="predicted"/>
<keyword evidence="3" id="KW-1185">Reference proteome</keyword>
<dbReference type="AlphaFoldDB" id="A0A495SBD1"/>
<evidence type="ECO:0000256" key="1">
    <source>
        <dbReference type="SAM" id="Phobius"/>
    </source>
</evidence>
<feature type="transmembrane region" description="Helical" evidence="1">
    <location>
        <begin position="21"/>
        <end position="42"/>
    </location>
</feature>
<comment type="caution">
    <text evidence="2">The sequence shown here is derived from an EMBL/GenBank/DDBJ whole genome shotgun (WGS) entry which is preliminary data.</text>
</comment>
<name>A0A495SBD1_9FLAO</name>
<dbReference type="EMBL" id="RBXB01000002">
    <property type="protein sequence ID" value="RKS97467.1"/>
    <property type="molecule type" value="Genomic_DNA"/>
</dbReference>
<keyword evidence="1" id="KW-0812">Transmembrane</keyword>
<keyword evidence="1" id="KW-0472">Membrane</keyword>
<organism evidence="2 3">
    <name type="scientific">Chryseobacterium defluvii</name>
    <dbReference type="NCBI Taxonomy" id="160396"/>
    <lineage>
        <taxon>Bacteria</taxon>
        <taxon>Pseudomonadati</taxon>
        <taxon>Bacteroidota</taxon>
        <taxon>Flavobacteriia</taxon>
        <taxon>Flavobacteriales</taxon>
        <taxon>Weeksellaceae</taxon>
        <taxon>Chryseobacterium group</taxon>
        <taxon>Chryseobacterium</taxon>
    </lineage>
</organism>
<dbReference type="Proteomes" id="UP000272428">
    <property type="component" value="Unassembled WGS sequence"/>
</dbReference>
<protein>
    <submittedName>
        <fullName evidence="2">Uncharacterized protein</fullName>
    </submittedName>
</protein>
<reference evidence="2 3" key="1">
    <citation type="submission" date="2018-10" db="EMBL/GenBank/DDBJ databases">
        <title>Genomic Encyclopedia of Archaeal and Bacterial Type Strains, Phase II (KMG-II): from individual species to whole genera.</title>
        <authorList>
            <person name="Goeker M."/>
        </authorList>
    </citation>
    <scope>NUCLEOTIDE SEQUENCE [LARGE SCALE GENOMIC DNA]</scope>
    <source>
        <strain evidence="2 3">DSM 14219</strain>
    </source>
</reference>
<evidence type="ECO:0000313" key="3">
    <source>
        <dbReference type="Proteomes" id="UP000272428"/>
    </source>
</evidence>